<dbReference type="EMBL" id="MN739743">
    <property type="protein sequence ID" value="QHT24233.1"/>
    <property type="molecule type" value="Genomic_DNA"/>
</dbReference>
<protein>
    <recommendedName>
        <fullName evidence="2">T4 RNA ligase 1-like N-terminal domain-containing protein</fullName>
    </recommendedName>
</protein>
<name>A0A6C0E704_9ZZZZ</name>
<reference evidence="1" key="1">
    <citation type="journal article" date="2020" name="Nature">
        <title>Giant virus diversity and host interactions through global metagenomics.</title>
        <authorList>
            <person name="Schulz F."/>
            <person name="Roux S."/>
            <person name="Paez-Espino D."/>
            <person name="Jungbluth S."/>
            <person name="Walsh D.A."/>
            <person name="Denef V.J."/>
            <person name="McMahon K.D."/>
            <person name="Konstantinidis K.T."/>
            <person name="Eloe-Fadrosh E.A."/>
            <person name="Kyrpides N.C."/>
            <person name="Woyke T."/>
        </authorList>
    </citation>
    <scope>NUCLEOTIDE SEQUENCE</scope>
    <source>
        <strain evidence="1">GVMAG-M-3300023179-138</strain>
    </source>
</reference>
<sequence length="468" mass="52234">MIPALNYTLPTVESTFAFLKSPTGGSLMIRDNDDRFALVYYKKGANFDVPHVSLFRSALWDKEKNSAVFIGPARIRPLAEIGDNAILNVEEFIDGFMINMFWDKGAWRLTTRTQLDASGHFYGTRSFAELFWETFENAGLTKDDLDKDVGYSWVVQHPEERIVVAPAYGIPTVTLVNATGPMSDKLSALRPATYPLTTVVAVREFVAAEGRRRAHQFKGLVVVTDAGRFKIRSAEYDAAFALRGSKRAYSWLEHWGTGKLAAYLKIYPEEVCEAEAIVARFKDCTQEAYDLYVKVYRERAFPLKEAPQKYRKLLWDARQDGTCAYFPNMRKFMNAQDTARKLWLVNYELRYAQPELTGSASEAETRYGSANTESSLSAIADNELRYAQPELTGSASEAETRYGGANTESSLSAIADNELRYAQPELTGSASEAETRYGGANTESSLSAIADNELRYAQPELTGSADTA</sequence>
<accession>A0A6C0E704</accession>
<proteinExistence type="predicted"/>
<evidence type="ECO:0008006" key="2">
    <source>
        <dbReference type="Google" id="ProtNLM"/>
    </source>
</evidence>
<dbReference type="AlphaFoldDB" id="A0A6C0E704"/>
<evidence type="ECO:0000313" key="1">
    <source>
        <dbReference type="EMBL" id="QHT24233.1"/>
    </source>
</evidence>
<organism evidence="1">
    <name type="scientific">viral metagenome</name>
    <dbReference type="NCBI Taxonomy" id="1070528"/>
    <lineage>
        <taxon>unclassified sequences</taxon>
        <taxon>metagenomes</taxon>
        <taxon>organismal metagenomes</taxon>
    </lineage>
</organism>